<evidence type="ECO:0000313" key="5">
    <source>
        <dbReference type="EMBL" id="EFL20960.1"/>
    </source>
</evidence>
<protein>
    <submittedName>
        <fullName evidence="5">Putative hydrolase</fullName>
    </submittedName>
</protein>
<feature type="compositionally biased region" description="Basic residues" evidence="2">
    <location>
        <begin position="515"/>
        <end position="529"/>
    </location>
</feature>
<dbReference type="PANTHER" id="PTHR42732">
    <property type="entry name" value="BETA-GALACTOSIDASE"/>
    <property type="match status" value="1"/>
</dbReference>
<comment type="similarity">
    <text evidence="1">Belongs to the glycosyl hydrolase 2 family.</text>
</comment>
<dbReference type="InterPro" id="IPR011658">
    <property type="entry name" value="PA14_dom"/>
</dbReference>
<evidence type="ECO:0000259" key="4">
    <source>
        <dbReference type="PROSITE" id="PS51820"/>
    </source>
</evidence>
<dbReference type="InterPro" id="IPR008979">
    <property type="entry name" value="Galactose-bd-like_sf"/>
</dbReference>
<feature type="region of interest" description="Disordered" evidence="2">
    <location>
        <begin position="497"/>
        <end position="607"/>
    </location>
</feature>
<evidence type="ECO:0000256" key="3">
    <source>
        <dbReference type="SAM" id="SignalP"/>
    </source>
</evidence>
<dbReference type="InterPro" id="IPR051913">
    <property type="entry name" value="GH2_Domain-Containing"/>
</dbReference>
<dbReference type="SUPFAM" id="SSF56988">
    <property type="entry name" value="Anthrax protective antigen"/>
    <property type="match status" value="1"/>
</dbReference>
<dbReference type="Pfam" id="PF07691">
    <property type="entry name" value="PA14"/>
    <property type="match status" value="1"/>
</dbReference>
<feature type="compositionally biased region" description="Basic and acidic residues" evidence="2">
    <location>
        <begin position="568"/>
        <end position="584"/>
    </location>
</feature>
<dbReference type="Proteomes" id="UP000003963">
    <property type="component" value="Unassembled WGS sequence"/>
</dbReference>
<keyword evidence="3" id="KW-0732">Signal</keyword>
<evidence type="ECO:0000256" key="1">
    <source>
        <dbReference type="ARBA" id="ARBA00007401"/>
    </source>
</evidence>
<dbReference type="InterPro" id="IPR037524">
    <property type="entry name" value="PA14/GLEYA"/>
</dbReference>
<feature type="compositionally biased region" description="Basic and acidic residues" evidence="2">
    <location>
        <begin position="530"/>
        <end position="547"/>
    </location>
</feature>
<keyword evidence="5" id="KW-0378">Hydrolase</keyword>
<organism evidence="5 6">
    <name type="scientific">Streptomyces himastatinicus ATCC 53653</name>
    <dbReference type="NCBI Taxonomy" id="457427"/>
    <lineage>
        <taxon>Bacteria</taxon>
        <taxon>Bacillati</taxon>
        <taxon>Actinomycetota</taxon>
        <taxon>Actinomycetes</taxon>
        <taxon>Kitasatosporales</taxon>
        <taxon>Streptomycetaceae</taxon>
        <taxon>Streptomyces</taxon>
        <taxon>Streptomyces violaceusniger group</taxon>
    </lineage>
</organism>
<feature type="region of interest" description="Disordered" evidence="2">
    <location>
        <begin position="714"/>
        <end position="764"/>
    </location>
</feature>
<feature type="chain" id="PRO_5003131143" evidence="3">
    <location>
        <begin position="41"/>
        <end position="764"/>
    </location>
</feature>
<dbReference type="STRING" id="457427.SSOG_00672"/>
<dbReference type="PANTHER" id="PTHR42732:SF2">
    <property type="entry name" value="BETA-MANNOSIDASE"/>
    <property type="match status" value="1"/>
</dbReference>
<feature type="region of interest" description="Disordered" evidence="2">
    <location>
        <begin position="619"/>
        <end position="652"/>
    </location>
</feature>
<dbReference type="GO" id="GO:0004553">
    <property type="term" value="F:hydrolase activity, hydrolyzing O-glycosyl compounds"/>
    <property type="evidence" value="ECO:0007669"/>
    <property type="project" value="InterPro"/>
</dbReference>
<feature type="compositionally biased region" description="Basic residues" evidence="2">
    <location>
        <begin position="735"/>
        <end position="755"/>
    </location>
</feature>
<feature type="domain" description="PA14" evidence="4">
    <location>
        <begin position="50"/>
        <end position="194"/>
    </location>
</feature>
<dbReference type="Gene3D" id="2.60.120.260">
    <property type="entry name" value="Galactose-binding domain-like"/>
    <property type="match status" value="1"/>
</dbReference>
<dbReference type="Pfam" id="PF02837">
    <property type="entry name" value="Glyco_hydro_2_N"/>
    <property type="match status" value="1"/>
</dbReference>
<reference evidence="5 6" key="1">
    <citation type="submission" date="2009-02" db="EMBL/GenBank/DDBJ databases">
        <title>Annotation of Streptomyces hygroscopicus strain ATCC 53653.</title>
        <authorList>
            <consortium name="The Broad Institute Genome Sequencing Platform"/>
            <consortium name="Broad Institute Microbial Sequencing Center"/>
            <person name="Fischbach M."/>
            <person name="Godfrey P."/>
            <person name="Ward D."/>
            <person name="Young S."/>
            <person name="Zeng Q."/>
            <person name="Koehrsen M."/>
            <person name="Alvarado L."/>
            <person name="Berlin A.M."/>
            <person name="Bochicchio J."/>
            <person name="Borenstein D."/>
            <person name="Chapman S.B."/>
            <person name="Chen Z."/>
            <person name="Engels R."/>
            <person name="Freedman E."/>
            <person name="Gellesch M."/>
            <person name="Goldberg J."/>
            <person name="Griggs A."/>
            <person name="Gujja S."/>
            <person name="Heilman E.R."/>
            <person name="Heiman D.I."/>
            <person name="Hepburn T.A."/>
            <person name="Howarth C."/>
            <person name="Jen D."/>
            <person name="Larson L."/>
            <person name="Lewis B."/>
            <person name="Mehta T."/>
            <person name="Park D."/>
            <person name="Pearson M."/>
            <person name="Richards J."/>
            <person name="Roberts A."/>
            <person name="Saif S."/>
            <person name="Shea T.D."/>
            <person name="Shenoy N."/>
            <person name="Sisk P."/>
            <person name="Stolte C."/>
            <person name="Sykes S.N."/>
            <person name="Thomson T."/>
            <person name="Walk T."/>
            <person name="White J."/>
            <person name="Yandava C."/>
            <person name="Straight P."/>
            <person name="Clardy J."/>
            <person name="Hung D."/>
            <person name="Kolter R."/>
            <person name="Mekalanos J."/>
            <person name="Walker S."/>
            <person name="Walsh C.T."/>
            <person name="Wieland-Brown L.C."/>
            <person name="Haas B."/>
            <person name="Nusbaum C."/>
            <person name="Birren B."/>
        </authorList>
    </citation>
    <scope>NUCLEOTIDE SEQUENCE [LARGE SCALE GENOMIC DNA]</scope>
    <source>
        <strain evidence="5 6">ATCC 53653</strain>
    </source>
</reference>
<name>D9WCL3_9ACTN</name>
<evidence type="ECO:0000256" key="2">
    <source>
        <dbReference type="SAM" id="MobiDB-lite"/>
    </source>
</evidence>
<dbReference type="HOGENOM" id="CLU_365197_0_0_11"/>
<dbReference type="Gene3D" id="3.90.182.10">
    <property type="entry name" value="Toxin - Anthrax Protective Antigen,domain 1"/>
    <property type="match status" value="1"/>
</dbReference>
<dbReference type="SUPFAM" id="SSF49785">
    <property type="entry name" value="Galactose-binding domain-like"/>
    <property type="match status" value="1"/>
</dbReference>
<proteinExistence type="inferred from homology"/>
<evidence type="ECO:0000313" key="6">
    <source>
        <dbReference type="Proteomes" id="UP000003963"/>
    </source>
</evidence>
<dbReference type="EMBL" id="GG657754">
    <property type="protein sequence ID" value="EFL20960.1"/>
    <property type="molecule type" value="Genomic_DNA"/>
</dbReference>
<dbReference type="AlphaFoldDB" id="D9WCL3"/>
<feature type="compositionally biased region" description="Basic residues" evidence="2">
    <location>
        <begin position="585"/>
        <end position="594"/>
    </location>
</feature>
<accession>D9WCL3</accession>
<sequence>MFRQGGHVRLRSALTRPIVAALVLALGVLGLLTGPGPAVAAASDDRDPDPVINGLRGDYYLQSAPGAFDFHELKATTLDPSLDFDNLEPRLQTATGRSDDVSVRWTGRIVPERSGTHTFSITGDNGFRLWIDGRPVIDHWVDDWDKEQVSGPVELTAGRAYDIKVEYFEHYGGSNFHLAWTPPGKTKEPVPASAFRLPPDFGYEGPVSSAVQPDGRTLLMDFARPLAAPPAGPTGHLTAVIGGAAWPLGAARLDPADRSRLLLTLKEPVVGRGGEAIVRYDGEGGLENDQGAVGQFLAFGGNKSTYQLSTPWAKDVGPDNAHPEYPRPQLTRERWKNLNGTWQFAAAEKGQAPPFGQRLREDVLVPYPVESELSGLERHEDRMWYRRTFTVPANWKVGDGQRLKLNFDAVDWQAQVYVNGTRVAEHRGGYDRFSADVTDALRPGRTQELLVGVYDQTDARDGENPPMGTQRLDPSGIFYPPSSGIWQTVGWSRSLLPRRQPQADPGCAGQGAHRGGPRRTGRRAGHRDRVRREARGRHGDRAHRLGADRAGTLAPAVVAGRSVSVPAEGDRRAGREGRPGDKLLRHAQHRGRGGRRQEAHGAQREAVSIHGHARPGLLAGRSAHRADGPGPGVRPEDAQADGVQLRAQAHQGRTRPLVLLGRPARADGVAGHARHEHHRALGAVASAVRARDEGHGRPAHQQPVDRHLGHLQRGVGPVRRAEGARARQGLGPVPAHRRRQRLERHRQWRPRRHPRLSGPRRTAP</sequence>
<dbReference type="PROSITE" id="PS51820">
    <property type="entry name" value="PA14"/>
    <property type="match status" value="1"/>
</dbReference>
<feature type="signal peptide" evidence="3">
    <location>
        <begin position="1"/>
        <end position="40"/>
    </location>
</feature>
<gene>
    <name evidence="5" type="ORF">SSOG_00672</name>
</gene>
<dbReference type="InterPro" id="IPR006104">
    <property type="entry name" value="Glyco_hydro_2_N"/>
</dbReference>
<dbReference type="GO" id="GO:0005975">
    <property type="term" value="P:carbohydrate metabolic process"/>
    <property type="evidence" value="ECO:0007669"/>
    <property type="project" value="InterPro"/>
</dbReference>
<keyword evidence="6" id="KW-1185">Reference proteome</keyword>
<dbReference type="SMART" id="SM00758">
    <property type="entry name" value="PA14"/>
    <property type="match status" value="1"/>
</dbReference>